<proteinExistence type="inferred from homology"/>
<dbReference type="GO" id="GO:0005829">
    <property type="term" value="C:cytosol"/>
    <property type="evidence" value="ECO:0007669"/>
    <property type="project" value="TreeGrafter"/>
</dbReference>
<keyword evidence="4" id="KW-0234">DNA repair</keyword>
<reference evidence="7" key="1">
    <citation type="submission" date="2020-02" db="EMBL/GenBank/DDBJ databases">
        <authorList>
            <person name="Meier V. D."/>
        </authorList>
    </citation>
    <scope>NUCLEOTIDE SEQUENCE</scope>
    <source>
        <strain evidence="7">AVDCRST_MAG81</strain>
    </source>
</reference>
<dbReference type="PROSITE" id="PS50173">
    <property type="entry name" value="UMUC"/>
    <property type="match status" value="1"/>
</dbReference>
<dbReference type="Pfam" id="PF13438">
    <property type="entry name" value="DUF4113"/>
    <property type="match status" value="1"/>
</dbReference>
<gene>
    <name evidence="7" type="ORF">AVDCRST_MAG81-651</name>
</gene>
<dbReference type="EMBL" id="CADCWO010000044">
    <property type="protein sequence ID" value="CAA9561662.1"/>
    <property type="molecule type" value="Genomic_DNA"/>
</dbReference>
<dbReference type="InterPro" id="IPR043128">
    <property type="entry name" value="Rev_trsase/Diguanyl_cyclase"/>
</dbReference>
<sequence>MSIGNNARLLDYVSCERLFNPKLEEQPVIVLSNNDGCTIARSNEAKKLGIQMGVPAFKLRQLIQDHNIQVYSSNYTLYGDLSSRVMATLDQLAPAVEVYSIDEAFLDLSTLKNHDLSAYGQHLRSTVHQWTGIPVSIGIGPTKTLAKIANRLAKKLSEAEGVWNLTNCTESLQALASIDVEDVWGIGRQYAKLLRANGMSNALQLRDADQRWIKQKMGVVGLRIVLELGGMSCIPIELCPQPKKMTCVSRSFGRPVESLAELQEAVATYASRAAEKLRRDGLAAWVLTVFVNTNRFQDEPQYYNCSTTYLPVATSDTAELLGYALRATEAIFCAGYRYKKAGVLLSELVPAQVVQANFFDERERHRAQKLMQVMDQINAQMGAQTLKFAAAGIKQPWQVKSERKSKRFTTCWSELPVAKA</sequence>
<keyword evidence="3" id="KW-0741">SOS mutagenesis</keyword>
<feature type="domain" description="UmuC" evidence="6">
    <location>
        <begin position="12"/>
        <end position="187"/>
    </location>
</feature>
<dbReference type="InterPro" id="IPR050116">
    <property type="entry name" value="DNA_polymerase-Y"/>
</dbReference>
<dbReference type="GO" id="GO:0003684">
    <property type="term" value="F:damaged DNA binding"/>
    <property type="evidence" value="ECO:0007669"/>
    <property type="project" value="InterPro"/>
</dbReference>
<dbReference type="InterPro" id="IPR043502">
    <property type="entry name" value="DNA/RNA_pol_sf"/>
</dbReference>
<organism evidence="7">
    <name type="scientific">uncultured Synechococcales cyanobacterium</name>
    <dbReference type="NCBI Taxonomy" id="1936017"/>
    <lineage>
        <taxon>Bacteria</taxon>
        <taxon>Bacillati</taxon>
        <taxon>Cyanobacteriota</taxon>
        <taxon>Cyanophyceae</taxon>
        <taxon>Synechococcales</taxon>
        <taxon>environmental samples</taxon>
    </lineage>
</organism>
<dbReference type="SUPFAM" id="SSF56672">
    <property type="entry name" value="DNA/RNA polymerases"/>
    <property type="match status" value="1"/>
</dbReference>
<dbReference type="GO" id="GO:0042276">
    <property type="term" value="P:error-prone translesion synthesis"/>
    <property type="evidence" value="ECO:0007669"/>
    <property type="project" value="TreeGrafter"/>
</dbReference>
<evidence type="ECO:0000256" key="2">
    <source>
        <dbReference type="ARBA" id="ARBA00022763"/>
    </source>
</evidence>
<dbReference type="InterPro" id="IPR017961">
    <property type="entry name" value="DNA_pol_Y-fam_little_finger"/>
</dbReference>
<dbReference type="GO" id="GO:0006281">
    <property type="term" value="P:DNA repair"/>
    <property type="evidence" value="ECO:0007669"/>
    <property type="project" value="UniProtKB-KW"/>
</dbReference>
<comment type="similarity">
    <text evidence="1">Belongs to the DNA polymerase type-Y family.</text>
</comment>
<dbReference type="Pfam" id="PF00817">
    <property type="entry name" value="IMS"/>
    <property type="match status" value="1"/>
</dbReference>
<evidence type="ECO:0000259" key="6">
    <source>
        <dbReference type="PROSITE" id="PS50173"/>
    </source>
</evidence>
<evidence type="ECO:0000256" key="4">
    <source>
        <dbReference type="ARBA" id="ARBA00023204"/>
    </source>
</evidence>
<dbReference type="Pfam" id="PF11799">
    <property type="entry name" value="IMS_C"/>
    <property type="match status" value="1"/>
</dbReference>
<dbReference type="PANTHER" id="PTHR11076">
    <property type="entry name" value="DNA REPAIR POLYMERASE UMUC / TRANSFERASE FAMILY MEMBER"/>
    <property type="match status" value="1"/>
</dbReference>
<keyword evidence="5" id="KW-0742">SOS response</keyword>
<dbReference type="InterPro" id="IPR025188">
    <property type="entry name" value="DUF4113"/>
</dbReference>
<keyword evidence="2" id="KW-0227">DNA damage</keyword>
<dbReference type="CDD" id="cd01700">
    <property type="entry name" value="PolY_Pol_V_umuC"/>
    <property type="match status" value="1"/>
</dbReference>
<dbReference type="Gene3D" id="3.40.1170.60">
    <property type="match status" value="1"/>
</dbReference>
<dbReference type="PANTHER" id="PTHR11076:SF34">
    <property type="entry name" value="PROTEIN UMUC"/>
    <property type="match status" value="1"/>
</dbReference>
<accession>A0A6J4UVF7</accession>
<dbReference type="Gene3D" id="3.30.70.270">
    <property type="match status" value="1"/>
</dbReference>
<evidence type="ECO:0000313" key="7">
    <source>
        <dbReference type="EMBL" id="CAA9561662.1"/>
    </source>
</evidence>
<dbReference type="Gene3D" id="1.10.150.20">
    <property type="entry name" value="5' to 3' exonuclease, C-terminal subdomain"/>
    <property type="match status" value="1"/>
</dbReference>
<dbReference type="GO" id="GO:0003887">
    <property type="term" value="F:DNA-directed DNA polymerase activity"/>
    <property type="evidence" value="ECO:0007669"/>
    <property type="project" value="TreeGrafter"/>
</dbReference>
<dbReference type="AlphaFoldDB" id="A0A6J4UVF7"/>
<dbReference type="InterPro" id="IPR001126">
    <property type="entry name" value="UmuC"/>
</dbReference>
<name>A0A6J4UVF7_9CYAN</name>
<dbReference type="GO" id="GO:0009432">
    <property type="term" value="P:SOS response"/>
    <property type="evidence" value="ECO:0007669"/>
    <property type="project" value="UniProtKB-KW"/>
</dbReference>
<protein>
    <submittedName>
        <fullName evidence="7">Error-prone, lesion bypass DNA polymerase V (UmuC)</fullName>
    </submittedName>
</protein>
<evidence type="ECO:0000256" key="3">
    <source>
        <dbReference type="ARBA" id="ARBA00023199"/>
    </source>
</evidence>
<evidence type="ECO:0000256" key="1">
    <source>
        <dbReference type="ARBA" id="ARBA00010945"/>
    </source>
</evidence>
<evidence type="ECO:0000256" key="5">
    <source>
        <dbReference type="ARBA" id="ARBA00023236"/>
    </source>
</evidence>